<reference evidence="5" key="1">
    <citation type="submission" date="2019-08" db="EMBL/GenBank/DDBJ databases">
        <title>The improved chromosome-level genome for the pearl oyster Pinctada fucata martensii using PacBio sequencing and Hi-C.</title>
        <authorList>
            <person name="Zheng Z."/>
        </authorList>
    </citation>
    <scope>NUCLEOTIDE SEQUENCE</scope>
    <source>
        <strain evidence="5">ZZ-2019</strain>
        <tissue evidence="5">Adductor muscle</tissue>
    </source>
</reference>
<comment type="caution">
    <text evidence="5">The sequence shown here is derived from an EMBL/GenBank/DDBJ whole genome shotgun (WGS) entry which is preliminary data.</text>
</comment>
<dbReference type="PRINTS" id="PR00739">
    <property type="entry name" value="GLHYDRLASE26"/>
</dbReference>
<organism evidence="5 6">
    <name type="scientific">Pinctada imbricata</name>
    <name type="common">Atlantic pearl-oyster</name>
    <name type="synonym">Pinctada martensii</name>
    <dbReference type="NCBI Taxonomy" id="66713"/>
    <lineage>
        <taxon>Eukaryota</taxon>
        <taxon>Metazoa</taxon>
        <taxon>Spiralia</taxon>
        <taxon>Lophotrochozoa</taxon>
        <taxon>Mollusca</taxon>
        <taxon>Bivalvia</taxon>
        <taxon>Autobranchia</taxon>
        <taxon>Pteriomorphia</taxon>
        <taxon>Pterioida</taxon>
        <taxon>Pterioidea</taxon>
        <taxon>Pteriidae</taxon>
        <taxon>Pinctada</taxon>
    </lineage>
</organism>
<keyword evidence="6" id="KW-1185">Reference proteome</keyword>
<proteinExistence type="inferred from homology"/>
<dbReference type="GO" id="GO:0016985">
    <property type="term" value="F:mannan endo-1,4-beta-mannosidase activity"/>
    <property type="evidence" value="ECO:0007669"/>
    <property type="project" value="InterPro"/>
</dbReference>
<dbReference type="PROSITE" id="PS51764">
    <property type="entry name" value="GH26"/>
    <property type="match status" value="1"/>
</dbReference>
<protein>
    <recommendedName>
        <fullName evidence="4">GH26 domain-containing protein</fullName>
    </recommendedName>
</protein>
<sequence>MTSTQNVIFIYLVNFIINVNPNPVDNGATIETKQLLSILRSFSKDTHRFLFGQHKATMTGCEGGHSPYSIHKRNNHTSWTFTEGQVNIHSEDKLCDIKDLTGEYPSVIGFDLGDLSSRSLAIQKYLIKRAANRGLIVTVSWHMRNPLNGGSPWTTDDHSHTNLSHTVRRLLDGGDNHLKFKQVLNQAADFFLSLHDAKGNLIPVLFRPFHEMDGNWFWWGTGNRVQNTPDDYKRLFRLIVHHMRDIRKVHNLLYVYSPSKTNDKENYLQFYPGDSSVDVLGYDYYFKAPFSPAITDFQSRIAHIADLAKSKGKSAAISEIGITSSGLQKHHRFWTDHVLTQILSLKNASISYIMAWMNQCGAHSDVVRVPYRGHEASSEFLKFYHHAATIFGSEMKRISIVPQIVG</sequence>
<accession>A0AA88Y366</accession>
<name>A0AA88Y366_PINIB</name>
<dbReference type="EMBL" id="VSWD01000011">
    <property type="protein sequence ID" value="KAK3088428.1"/>
    <property type="molecule type" value="Genomic_DNA"/>
</dbReference>
<dbReference type="GO" id="GO:0006080">
    <property type="term" value="P:substituted mannan metabolic process"/>
    <property type="evidence" value="ECO:0007669"/>
    <property type="project" value="InterPro"/>
</dbReference>
<dbReference type="PANTHER" id="PTHR40079">
    <property type="entry name" value="MANNAN ENDO-1,4-BETA-MANNOSIDASE E-RELATED"/>
    <property type="match status" value="1"/>
</dbReference>
<comment type="similarity">
    <text evidence="1">Belongs to the glycosyl hydrolase 26 family.</text>
</comment>
<evidence type="ECO:0000313" key="5">
    <source>
        <dbReference type="EMBL" id="KAK3088428.1"/>
    </source>
</evidence>
<gene>
    <name evidence="5" type="ORF">FSP39_019115</name>
</gene>
<feature type="domain" description="GH26" evidence="4">
    <location>
        <begin position="30"/>
        <end position="393"/>
    </location>
</feature>
<dbReference type="Pfam" id="PF02156">
    <property type="entry name" value="Glyco_hydro_26"/>
    <property type="match status" value="1"/>
</dbReference>
<keyword evidence="3" id="KW-0326">Glycosidase</keyword>
<dbReference type="SUPFAM" id="SSF51445">
    <property type="entry name" value="(Trans)glycosidases"/>
    <property type="match status" value="1"/>
</dbReference>
<dbReference type="AlphaFoldDB" id="A0AA88Y366"/>
<keyword evidence="2" id="KW-0378">Hydrolase</keyword>
<evidence type="ECO:0000313" key="6">
    <source>
        <dbReference type="Proteomes" id="UP001186944"/>
    </source>
</evidence>
<evidence type="ECO:0000256" key="1">
    <source>
        <dbReference type="ARBA" id="ARBA00007754"/>
    </source>
</evidence>
<evidence type="ECO:0000259" key="4">
    <source>
        <dbReference type="PROSITE" id="PS51764"/>
    </source>
</evidence>
<dbReference type="Proteomes" id="UP001186944">
    <property type="component" value="Unassembled WGS sequence"/>
</dbReference>
<dbReference type="InterPro" id="IPR022790">
    <property type="entry name" value="GH26_dom"/>
</dbReference>
<evidence type="ECO:0000256" key="2">
    <source>
        <dbReference type="ARBA" id="ARBA00022801"/>
    </source>
</evidence>
<dbReference type="Gene3D" id="3.20.20.80">
    <property type="entry name" value="Glycosidases"/>
    <property type="match status" value="1"/>
</dbReference>
<dbReference type="PANTHER" id="PTHR40079:SF4">
    <property type="entry name" value="GH26 DOMAIN-CONTAINING PROTEIN-RELATED"/>
    <property type="match status" value="1"/>
</dbReference>
<dbReference type="InterPro" id="IPR017853">
    <property type="entry name" value="GH"/>
</dbReference>
<evidence type="ECO:0000256" key="3">
    <source>
        <dbReference type="ARBA" id="ARBA00023295"/>
    </source>
</evidence>
<dbReference type="InterPro" id="IPR000805">
    <property type="entry name" value="Glyco_hydro_26"/>
</dbReference>